<comment type="subcellular location">
    <subcellularLocation>
        <location evidence="1 7">Endoplasmic reticulum membrane</location>
        <topology evidence="1 7">Multi-pass membrane protein</topology>
    </subcellularLocation>
</comment>
<dbReference type="PANTHER" id="PTHR11009">
    <property type="entry name" value="DER1-LIKE PROTEIN, DERLIN"/>
    <property type="match status" value="1"/>
</dbReference>
<evidence type="ECO:0000256" key="3">
    <source>
        <dbReference type="ARBA" id="ARBA00022692"/>
    </source>
</evidence>
<keyword evidence="4 7" id="KW-0256">Endoplasmic reticulum</keyword>
<dbReference type="OrthoDB" id="19102at2759"/>
<dbReference type="GO" id="GO:0006950">
    <property type="term" value="P:response to stress"/>
    <property type="evidence" value="ECO:0007669"/>
    <property type="project" value="UniProtKB-ARBA"/>
</dbReference>
<evidence type="ECO:0000256" key="4">
    <source>
        <dbReference type="ARBA" id="ARBA00022824"/>
    </source>
</evidence>
<proteinExistence type="inferred from homology"/>
<keyword evidence="3 7" id="KW-0812">Transmembrane</keyword>
<evidence type="ECO:0000256" key="1">
    <source>
        <dbReference type="ARBA" id="ARBA00004477"/>
    </source>
</evidence>
<evidence type="ECO:0000256" key="8">
    <source>
        <dbReference type="SAM" id="MobiDB-lite"/>
    </source>
</evidence>
<dbReference type="GO" id="GO:0005789">
    <property type="term" value="C:endoplasmic reticulum membrane"/>
    <property type="evidence" value="ECO:0007669"/>
    <property type="project" value="UniProtKB-SubCell"/>
</dbReference>
<keyword evidence="10" id="KW-1185">Reference proteome</keyword>
<accession>A0A0U5FXN8</accession>
<evidence type="ECO:0000256" key="5">
    <source>
        <dbReference type="ARBA" id="ARBA00022989"/>
    </source>
</evidence>
<dbReference type="EMBL" id="CDMC01000004">
    <property type="protein sequence ID" value="CEL04320.1"/>
    <property type="molecule type" value="Genomic_DNA"/>
</dbReference>
<evidence type="ECO:0000256" key="7">
    <source>
        <dbReference type="RuleBase" id="RU363059"/>
    </source>
</evidence>
<evidence type="ECO:0000313" key="10">
    <source>
        <dbReference type="Proteomes" id="UP000054771"/>
    </source>
</evidence>
<sequence length="256" mass="29235">MDDFRSLPPVARTLTALTFIQSALVLSGSVNSFWVPFYPQLIFTWRIWPQIWRFVTPFLMTDPKLNFVFDLYFMYTYSSRLEFGSPRFSTPGSFLVYVIFIGSVIMATAGYYLGAMIFTQALILAFAYTYSQDNKGTKTMFFVVEIPTPMLPWARLALTFVMKGYHSAAVEFTGIVAAHLYDFLTRIYPTFGGGKNYIITPVFLRRLFTRSLRGGQERVYGQAFRPPNEQEESSGWASSVRNTWDSRGSGRRLGGN</sequence>
<feature type="transmembrane region" description="Helical" evidence="7">
    <location>
        <begin position="95"/>
        <end position="128"/>
    </location>
</feature>
<dbReference type="AlphaFoldDB" id="A0A0U5FXN8"/>
<keyword evidence="6 7" id="KW-0472">Membrane</keyword>
<dbReference type="STRING" id="454130.A0A0U5FXN8"/>
<evidence type="ECO:0000256" key="6">
    <source>
        <dbReference type="ARBA" id="ARBA00023136"/>
    </source>
</evidence>
<protein>
    <recommendedName>
        <fullName evidence="7">Derlin</fullName>
    </recommendedName>
</protein>
<organism evidence="9 10">
    <name type="scientific">Aspergillus calidoustus</name>
    <dbReference type="NCBI Taxonomy" id="454130"/>
    <lineage>
        <taxon>Eukaryota</taxon>
        <taxon>Fungi</taxon>
        <taxon>Dikarya</taxon>
        <taxon>Ascomycota</taxon>
        <taxon>Pezizomycotina</taxon>
        <taxon>Eurotiomycetes</taxon>
        <taxon>Eurotiomycetidae</taxon>
        <taxon>Eurotiales</taxon>
        <taxon>Aspergillaceae</taxon>
        <taxon>Aspergillus</taxon>
        <taxon>Aspergillus subgen. Nidulantes</taxon>
    </lineage>
</organism>
<evidence type="ECO:0000313" key="9">
    <source>
        <dbReference type="EMBL" id="CEL04320.1"/>
    </source>
</evidence>
<reference evidence="10" key="1">
    <citation type="journal article" date="2016" name="Genome Announc.">
        <title>Draft genome sequences of fungus Aspergillus calidoustus.</title>
        <authorList>
            <person name="Horn F."/>
            <person name="Linde J."/>
            <person name="Mattern D.J."/>
            <person name="Walther G."/>
            <person name="Guthke R."/>
            <person name="Scherlach K."/>
            <person name="Martin K."/>
            <person name="Brakhage A.A."/>
            <person name="Petzke L."/>
            <person name="Valiante V."/>
        </authorList>
    </citation>
    <scope>NUCLEOTIDE SEQUENCE [LARGE SCALE GENOMIC DNA]</scope>
    <source>
        <strain evidence="10">SF006504</strain>
    </source>
</reference>
<dbReference type="Pfam" id="PF04511">
    <property type="entry name" value="DER1"/>
    <property type="match status" value="1"/>
</dbReference>
<comment type="caution">
    <text evidence="7">Lacks conserved residue(s) required for the propagation of feature annotation.</text>
</comment>
<comment type="function">
    <text evidence="7">May be involved in the degradation of misfolded endoplasmic reticulum (ER) luminal proteins.</text>
</comment>
<dbReference type="OMA" id="LWRCVTS"/>
<dbReference type="SUPFAM" id="SSF144091">
    <property type="entry name" value="Rhomboid-like"/>
    <property type="match status" value="1"/>
</dbReference>
<name>A0A0U5FXN8_ASPCI</name>
<keyword evidence="5 7" id="KW-1133">Transmembrane helix</keyword>
<feature type="region of interest" description="Disordered" evidence="8">
    <location>
        <begin position="219"/>
        <end position="256"/>
    </location>
</feature>
<gene>
    <name evidence="9" type="ORF">ASPCAL05450</name>
</gene>
<feature type="transmembrane region" description="Helical" evidence="7">
    <location>
        <begin position="20"/>
        <end position="39"/>
    </location>
</feature>
<dbReference type="InterPro" id="IPR007599">
    <property type="entry name" value="DER1"/>
</dbReference>
<dbReference type="InterPro" id="IPR035952">
    <property type="entry name" value="Rhomboid-like_sf"/>
</dbReference>
<feature type="compositionally biased region" description="Polar residues" evidence="8">
    <location>
        <begin position="233"/>
        <end position="246"/>
    </location>
</feature>
<dbReference type="Proteomes" id="UP000054771">
    <property type="component" value="Unassembled WGS sequence"/>
</dbReference>
<evidence type="ECO:0000256" key="2">
    <source>
        <dbReference type="ARBA" id="ARBA00008917"/>
    </source>
</evidence>
<comment type="similarity">
    <text evidence="2 7">Belongs to the derlin family.</text>
</comment>